<dbReference type="InterPro" id="IPR033121">
    <property type="entry name" value="PEPTIDASE_A1"/>
</dbReference>
<keyword evidence="2" id="KW-0378">Hydrolase</keyword>
<evidence type="ECO:0000256" key="2">
    <source>
        <dbReference type="RuleBase" id="RU000454"/>
    </source>
</evidence>
<comment type="similarity">
    <text evidence="1 2">Belongs to the peptidase A1 family.</text>
</comment>
<feature type="domain" description="Peptidase A1" evidence="3">
    <location>
        <begin position="20"/>
        <end position="335"/>
    </location>
</feature>
<reference evidence="4 5" key="1">
    <citation type="submission" date="2023-09" db="EMBL/GenBank/DDBJ databases">
        <title>Nesidiocoris tenuis whole genome shotgun sequence.</title>
        <authorList>
            <person name="Shibata T."/>
            <person name="Shimoda M."/>
            <person name="Kobayashi T."/>
            <person name="Uehara T."/>
        </authorList>
    </citation>
    <scope>NUCLEOTIDE SEQUENCE [LARGE SCALE GENOMIC DNA]</scope>
    <source>
        <strain evidence="4 5">Japan</strain>
    </source>
</reference>
<dbReference type="PRINTS" id="PR00792">
    <property type="entry name" value="PEPSIN"/>
</dbReference>
<dbReference type="InterPro" id="IPR021109">
    <property type="entry name" value="Peptidase_aspartic_dom_sf"/>
</dbReference>
<keyword evidence="2" id="KW-0064">Aspartyl protease</keyword>
<evidence type="ECO:0000313" key="5">
    <source>
        <dbReference type="Proteomes" id="UP001307889"/>
    </source>
</evidence>
<name>A0ABN7ASA6_9HEMI</name>
<dbReference type="InterPro" id="IPR034164">
    <property type="entry name" value="Pepsin-like_dom"/>
</dbReference>
<dbReference type="PANTHER" id="PTHR47966">
    <property type="entry name" value="BETA-SITE APP-CLEAVING ENZYME, ISOFORM A-RELATED"/>
    <property type="match status" value="1"/>
</dbReference>
<dbReference type="Gene3D" id="2.40.70.10">
    <property type="entry name" value="Acid Proteases"/>
    <property type="match status" value="2"/>
</dbReference>
<keyword evidence="5" id="KW-1185">Reference proteome</keyword>
<dbReference type="PROSITE" id="PS51767">
    <property type="entry name" value="PEPTIDASE_A1"/>
    <property type="match status" value="1"/>
</dbReference>
<gene>
    <name evidence="4" type="ORF">NTJ_07041</name>
</gene>
<dbReference type="EMBL" id="AP028913">
    <property type="protein sequence ID" value="BES94232.1"/>
    <property type="molecule type" value="Genomic_DNA"/>
</dbReference>
<sequence>MGQGGKFIVMPLTLDSSNLLFGSIGIGNPRQNFTVLIDTGSSAFWVTSSDCSGRCGRNSFFCEKSNSCNKKNKTVSASYNTGSIRGQAFFDTVSIGGSSVNKQFIVGVNEGSNIFSYMAADGVLGLPATCTSDNLGKCFLRNLVYQGLIDREMFSIRSSENKTYTEIIFGSSGATFDTHAPIVLPIHEDSTQFWALNIDRITVGEEAVSSASARAILDTGTPLIVGPLPVVSKIQRFLGCQVHPNGYAIVEVCRSKLCPDIYFEIGNNIFALQPSDYLVDCDDSFCFLGIITSNDLIKEKPLTGDLLHDGWILGSIFLRNYNITFDAENRSISFAKL</sequence>
<protein>
    <recommendedName>
        <fullName evidence="3">Peptidase A1 domain-containing protein</fullName>
    </recommendedName>
</protein>
<evidence type="ECO:0000256" key="1">
    <source>
        <dbReference type="ARBA" id="ARBA00007447"/>
    </source>
</evidence>
<dbReference type="Proteomes" id="UP001307889">
    <property type="component" value="Chromosome 5"/>
</dbReference>
<proteinExistence type="inferred from homology"/>
<dbReference type="InterPro" id="IPR001969">
    <property type="entry name" value="Aspartic_peptidase_AS"/>
</dbReference>
<dbReference type="Pfam" id="PF00026">
    <property type="entry name" value="Asp"/>
    <property type="match status" value="1"/>
</dbReference>
<dbReference type="PROSITE" id="PS00141">
    <property type="entry name" value="ASP_PROTEASE"/>
    <property type="match status" value="2"/>
</dbReference>
<dbReference type="PANTHER" id="PTHR47966:SF51">
    <property type="entry name" value="BETA-SITE APP-CLEAVING ENZYME, ISOFORM A-RELATED"/>
    <property type="match status" value="1"/>
</dbReference>
<evidence type="ECO:0000313" key="4">
    <source>
        <dbReference type="EMBL" id="BES94232.1"/>
    </source>
</evidence>
<evidence type="ECO:0000259" key="3">
    <source>
        <dbReference type="PROSITE" id="PS51767"/>
    </source>
</evidence>
<dbReference type="CDD" id="cd05471">
    <property type="entry name" value="pepsin_like"/>
    <property type="match status" value="1"/>
</dbReference>
<dbReference type="InterPro" id="IPR001461">
    <property type="entry name" value="Aspartic_peptidase_A1"/>
</dbReference>
<accession>A0ABN7ASA6</accession>
<keyword evidence="2" id="KW-0645">Protease</keyword>
<dbReference type="SUPFAM" id="SSF50630">
    <property type="entry name" value="Acid proteases"/>
    <property type="match status" value="1"/>
</dbReference>
<organism evidence="4 5">
    <name type="scientific">Nesidiocoris tenuis</name>
    <dbReference type="NCBI Taxonomy" id="355587"/>
    <lineage>
        <taxon>Eukaryota</taxon>
        <taxon>Metazoa</taxon>
        <taxon>Ecdysozoa</taxon>
        <taxon>Arthropoda</taxon>
        <taxon>Hexapoda</taxon>
        <taxon>Insecta</taxon>
        <taxon>Pterygota</taxon>
        <taxon>Neoptera</taxon>
        <taxon>Paraneoptera</taxon>
        <taxon>Hemiptera</taxon>
        <taxon>Heteroptera</taxon>
        <taxon>Panheteroptera</taxon>
        <taxon>Cimicomorpha</taxon>
        <taxon>Miridae</taxon>
        <taxon>Dicyphina</taxon>
        <taxon>Nesidiocoris</taxon>
    </lineage>
</organism>